<feature type="domain" description="Glycoside hydrolase family 3 N-terminal" evidence="4">
    <location>
        <begin position="76"/>
        <end position="400"/>
    </location>
</feature>
<evidence type="ECO:0000313" key="7">
    <source>
        <dbReference type="EMBL" id="TLM73976.1"/>
    </source>
</evidence>
<dbReference type="InterPro" id="IPR051915">
    <property type="entry name" value="Cellulose_Degrad_GH3"/>
</dbReference>
<keyword evidence="1 7" id="KW-0378">Hydrolase</keyword>
<dbReference type="Pfam" id="PF18559">
    <property type="entry name" value="Exop_C"/>
    <property type="match status" value="1"/>
</dbReference>
<feature type="domain" description="ExoP galactose-binding-like" evidence="6">
    <location>
        <begin position="687"/>
        <end position="841"/>
    </location>
</feature>
<dbReference type="GO" id="GO:0016787">
    <property type="term" value="F:hydrolase activity"/>
    <property type="evidence" value="ECO:0007669"/>
    <property type="project" value="UniProtKB-KW"/>
</dbReference>
<dbReference type="InterPro" id="IPR036881">
    <property type="entry name" value="Glyco_hydro_3_C_sf"/>
</dbReference>
<evidence type="ECO:0000313" key="8">
    <source>
        <dbReference type="Proteomes" id="UP000306791"/>
    </source>
</evidence>
<dbReference type="SUPFAM" id="SSF52279">
    <property type="entry name" value="Beta-D-glucan exohydrolase, C-terminal domain"/>
    <property type="match status" value="1"/>
</dbReference>
<keyword evidence="8" id="KW-1185">Reference proteome</keyword>
<evidence type="ECO:0000259" key="5">
    <source>
        <dbReference type="Pfam" id="PF01915"/>
    </source>
</evidence>
<evidence type="ECO:0000259" key="4">
    <source>
        <dbReference type="Pfam" id="PF00933"/>
    </source>
</evidence>
<feature type="domain" description="Glycoside hydrolase family 3 C-terminal" evidence="5">
    <location>
        <begin position="441"/>
        <end position="653"/>
    </location>
</feature>
<organism evidence="7 8">
    <name type="scientific">Microbulbifer harenosus</name>
    <dbReference type="NCBI Taxonomy" id="2576840"/>
    <lineage>
        <taxon>Bacteria</taxon>
        <taxon>Pseudomonadati</taxon>
        <taxon>Pseudomonadota</taxon>
        <taxon>Gammaproteobacteria</taxon>
        <taxon>Cellvibrionales</taxon>
        <taxon>Microbulbiferaceae</taxon>
        <taxon>Microbulbifer</taxon>
    </lineage>
</organism>
<name>A0ABY2UF91_9GAMM</name>
<feature type="region of interest" description="Disordered" evidence="2">
    <location>
        <begin position="24"/>
        <end position="49"/>
    </location>
</feature>
<sequence>MKKRILLGIISGLIAGGGLAGCSEQNSTQKMAGAPSSSSSDSSTGVSAHWPQLTSGIARDPAVEARIDTLLAKMSIEEKVGQMIQVEIRSATPEDVKQYHIGSILNGGGSFPNNNKHASVAEWVALADAYYHASVDTSDGGVAIPMIWGTDAVHGHNNVIGATLFPHNIALGAAHNPELMRKIGAATAAEVRATGIDWVFAPTLAVVRDDRWGRTYESYSEDPELVRAYGGEMVGGMQGNPDAEDLLQAKHVIATAKHYLADGGTLNGIDRGDAVISEEELVRLHAQGYFSAIEAGVQTVMASFSSWNGEKMHGHKYLMTDVLKDRLGFDGFIVGDWAGHQFVNGCSNVSCPQSINAGLDMFMAPDPSWKELYKNTVAQAKSGEIPAERLDDAVRRILRVKIRAGLFEAGAPSERAFAADESLIGAPEHRAVARQAVRESLVLLKNNGNLLPLVRNQRVLVAGDGADNIGKQAGGWSITWQGTGNQNSDFPGATSVYGGIAEVVEAAGGTAELSVDGSFEQKPDVAIVVFGEDPYAEMQGDVSNLDYKGDADLALLQKLRAQDIPVVALFITGRPLWVNPEINASDAFVAIWQPGSEGAGVADVIFRNAEGEVNHDFKGKLTFSWPNDAQPTVRNPGENEALAQFNFGYGLTYGDTVEIAALSEQSGLKVSDSAEALAVFNGRALDPWSFQVMDTANNLSTISSSVAKLSGISVQSVDRKVQEDSRRLRWSGEGSAMVGLFANSRTDLTSYLGKQGALVFDVKVDAAPSAAVSLGMNCGTDCGAEQSITELLKGATPGEWKTVAVDLQCLAEAGAKLDMVLSPFYVRTAGALDMTVHNIHIASKAESGVDADIHCG</sequence>
<dbReference type="PANTHER" id="PTHR30620">
    <property type="entry name" value="PERIPLASMIC BETA-GLUCOSIDASE-RELATED"/>
    <property type="match status" value="1"/>
</dbReference>
<dbReference type="InterPro" id="IPR017853">
    <property type="entry name" value="GH"/>
</dbReference>
<dbReference type="InterPro" id="IPR002772">
    <property type="entry name" value="Glyco_hydro_3_C"/>
</dbReference>
<comment type="caution">
    <text evidence="7">The sequence shown here is derived from an EMBL/GenBank/DDBJ whole genome shotgun (WGS) entry which is preliminary data.</text>
</comment>
<evidence type="ECO:0000256" key="3">
    <source>
        <dbReference type="SAM" id="SignalP"/>
    </source>
</evidence>
<gene>
    <name evidence="7" type="ORF">FDY93_18190</name>
</gene>
<protein>
    <submittedName>
        <fullName evidence="7">Glycoside hydrolase family 3 protein</fullName>
    </submittedName>
</protein>
<dbReference type="Pfam" id="PF00933">
    <property type="entry name" value="Glyco_hydro_3"/>
    <property type="match status" value="1"/>
</dbReference>
<reference evidence="7 8" key="1">
    <citation type="submission" date="2019-05" db="EMBL/GenBank/DDBJ databases">
        <title>Microbulbifer harenosus sp. nov., an alginate-degrading bacterium isolated from coastal sand.</title>
        <authorList>
            <person name="Huang H."/>
            <person name="Mo K."/>
            <person name="Bao S."/>
        </authorList>
    </citation>
    <scope>NUCLEOTIDE SEQUENCE [LARGE SCALE GENOMIC DNA]</scope>
    <source>
        <strain evidence="7 8">HB161719</strain>
    </source>
</reference>
<dbReference type="RefSeq" id="WP_138237180.1">
    <property type="nucleotide sequence ID" value="NZ_CP185860.1"/>
</dbReference>
<dbReference type="EMBL" id="VANI01000023">
    <property type="protein sequence ID" value="TLM73976.1"/>
    <property type="molecule type" value="Genomic_DNA"/>
</dbReference>
<evidence type="ECO:0000259" key="6">
    <source>
        <dbReference type="Pfam" id="PF18559"/>
    </source>
</evidence>
<dbReference type="Gene3D" id="2.60.120.430">
    <property type="entry name" value="Galactose-binding lectin"/>
    <property type="match status" value="1"/>
</dbReference>
<dbReference type="Gene3D" id="3.40.50.1700">
    <property type="entry name" value="Glycoside hydrolase family 3 C-terminal domain"/>
    <property type="match status" value="1"/>
</dbReference>
<dbReference type="PROSITE" id="PS51257">
    <property type="entry name" value="PROKAR_LIPOPROTEIN"/>
    <property type="match status" value="1"/>
</dbReference>
<dbReference type="PRINTS" id="PR00133">
    <property type="entry name" value="GLHYDRLASE3"/>
</dbReference>
<dbReference type="Gene3D" id="3.20.20.300">
    <property type="entry name" value="Glycoside hydrolase, family 3, N-terminal domain"/>
    <property type="match status" value="1"/>
</dbReference>
<dbReference type="PANTHER" id="PTHR30620:SF77">
    <property type="entry name" value="LYSOSOMAL BETA GLUCOSIDASE-LIKE"/>
    <property type="match status" value="1"/>
</dbReference>
<dbReference type="InterPro" id="IPR041443">
    <property type="entry name" value="Exop_C"/>
</dbReference>
<accession>A0ABY2UF91</accession>
<feature type="chain" id="PRO_5047153816" evidence="3">
    <location>
        <begin position="21"/>
        <end position="856"/>
    </location>
</feature>
<dbReference type="Pfam" id="PF01915">
    <property type="entry name" value="Glyco_hydro_3_C"/>
    <property type="match status" value="1"/>
</dbReference>
<evidence type="ECO:0000256" key="2">
    <source>
        <dbReference type="SAM" id="MobiDB-lite"/>
    </source>
</evidence>
<dbReference type="SUPFAM" id="SSF51445">
    <property type="entry name" value="(Trans)glycosidases"/>
    <property type="match status" value="1"/>
</dbReference>
<dbReference type="InterPro" id="IPR001764">
    <property type="entry name" value="Glyco_hydro_3_N"/>
</dbReference>
<dbReference type="InterPro" id="IPR036962">
    <property type="entry name" value="Glyco_hydro_3_N_sf"/>
</dbReference>
<dbReference type="Proteomes" id="UP000306791">
    <property type="component" value="Unassembled WGS sequence"/>
</dbReference>
<proteinExistence type="predicted"/>
<keyword evidence="3" id="KW-0732">Signal</keyword>
<feature type="signal peptide" evidence="3">
    <location>
        <begin position="1"/>
        <end position="20"/>
    </location>
</feature>
<evidence type="ECO:0000256" key="1">
    <source>
        <dbReference type="ARBA" id="ARBA00022801"/>
    </source>
</evidence>